<dbReference type="Proteomes" id="UP000000925">
    <property type="component" value="Chromosome"/>
</dbReference>
<dbReference type="InterPro" id="IPR036523">
    <property type="entry name" value="SurE-like_sf"/>
</dbReference>
<evidence type="ECO:0000256" key="1">
    <source>
        <dbReference type="ARBA" id="ARBA00000815"/>
    </source>
</evidence>
<gene>
    <name evidence="7" type="ordered locus">Caka_2409</name>
</gene>
<dbReference type="STRING" id="583355.Caka_2409"/>
<dbReference type="Pfam" id="PF01975">
    <property type="entry name" value="SurE"/>
    <property type="match status" value="1"/>
</dbReference>
<dbReference type="eggNOG" id="COG0496">
    <property type="taxonomic scope" value="Bacteria"/>
</dbReference>
<dbReference type="GO" id="GO:0008253">
    <property type="term" value="F:5'-nucleotidase activity"/>
    <property type="evidence" value="ECO:0007669"/>
    <property type="project" value="UniProtKB-EC"/>
</dbReference>
<dbReference type="PANTHER" id="PTHR30457:SF0">
    <property type="entry name" value="PHOSPHATASE, PUTATIVE (AFU_ORTHOLOGUE AFUA_4G01070)-RELATED"/>
    <property type="match status" value="1"/>
</dbReference>
<dbReference type="GO" id="GO:0046872">
    <property type="term" value="F:metal ion binding"/>
    <property type="evidence" value="ECO:0007669"/>
    <property type="project" value="UniProtKB-KW"/>
</dbReference>
<dbReference type="InterPro" id="IPR030048">
    <property type="entry name" value="SurE"/>
</dbReference>
<keyword evidence="5" id="KW-0378">Hydrolase</keyword>
<evidence type="ECO:0000256" key="4">
    <source>
        <dbReference type="ARBA" id="ARBA00022723"/>
    </source>
</evidence>
<keyword evidence="4" id="KW-0479">Metal-binding</keyword>
<accession>D5ENE9</accession>
<dbReference type="SUPFAM" id="SSF64167">
    <property type="entry name" value="SurE-like"/>
    <property type="match status" value="1"/>
</dbReference>
<proteinExistence type="inferred from homology"/>
<dbReference type="EC" id="3.1.3.5" evidence="3"/>
<dbReference type="RefSeq" id="WP_013044147.1">
    <property type="nucleotide sequence ID" value="NC_014008.1"/>
</dbReference>
<protein>
    <recommendedName>
        <fullName evidence="3">5'-nucleotidase</fullName>
        <ecNumber evidence="3">3.1.3.5</ecNumber>
    </recommendedName>
</protein>
<dbReference type="NCBIfam" id="TIGR00087">
    <property type="entry name" value="surE"/>
    <property type="match status" value="1"/>
</dbReference>
<comment type="catalytic activity">
    <reaction evidence="1">
        <text>a ribonucleoside 5'-phosphate + H2O = a ribonucleoside + phosphate</text>
        <dbReference type="Rhea" id="RHEA:12484"/>
        <dbReference type="ChEBI" id="CHEBI:15377"/>
        <dbReference type="ChEBI" id="CHEBI:18254"/>
        <dbReference type="ChEBI" id="CHEBI:43474"/>
        <dbReference type="ChEBI" id="CHEBI:58043"/>
        <dbReference type="EC" id="3.1.3.5"/>
    </reaction>
</comment>
<comment type="similarity">
    <text evidence="2">Belongs to the SurE nucleotidase family.</text>
</comment>
<evidence type="ECO:0000256" key="3">
    <source>
        <dbReference type="ARBA" id="ARBA00012643"/>
    </source>
</evidence>
<sequence length="265" mass="28751">MKPYALVTNDDGIESAFMHRLVEALVPNFEVAVAAPAFEQSWIGRAISRRREVDVIHSPSLFPNSVQAWAVSGTPTDCVNIALGNLLERKPDIVISGINIGFNTTETLVLCSGTVAGAIEGANWGIPAVAFSKCVPEHLFERIRDANGRTEGDFDSSLACACEHARRLSLELLAQPAADGNVVNINFPPLTQSDSPVETTFPAKLYLGSFYQEVSPGKYRFRYSDGIVQDTHPKSDRAALDRGSISRSVLDFSRIGARDELTAQA</sequence>
<evidence type="ECO:0000256" key="2">
    <source>
        <dbReference type="ARBA" id="ARBA00011062"/>
    </source>
</evidence>
<organism evidence="7 8">
    <name type="scientific">Coraliomargarita akajimensis (strain DSM 45221 / IAM 15411 / JCM 23193 / KCTC 12865 / 04OKA010-24)</name>
    <dbReference type="NCBI Taxonomy" id="583355"/>
    <lineage>
        <taxon>Bacteria</taxon>
        <taxon>Pseudomonadati</taxon>
        <taxon>Verrucomicrobiota</taxon>
        <taxon>Opitutia</taxon>
        <taxon>Puniceicoccales</taxon>
        <taxon>Coraliomargaritaceae</taxon>
        <taxon>Coraliomargarita</taxon>
    </lineage>
</organism>
<dbReference type="KEGG" id="caa:Caka_2409"/>
<dbReference type="EMBL" id="CP001998">
    <property type="protein sequence ID" value="ADE55425.1"/>
    <property type="molecule type" value="Genomic_DNA"/>
</dbReference>
<dbReference type="PANTHER" id="PTHR30457">
    <property type="entry name" value="5'-NUCLEOTIDASE SURE"/>
    <property type="match status" value="1"/>
</dbReference>
<dbReference type="InterPro" id="IPR002828">
    <property type="entry name" value="SurE-like_Pase/nucleotidase"/>
</dbReference>
<dbReference type="OrthoDB" id="9780815at2"/>
<evidence type="ECO:0000313" key="7">
    <source>
        <dbReference type="EMBL" id="ADE55425.1"/>
    </source>
</evidence>
<evidence type="ECO:0000313" key="8">
    <source>
        <dbReference type="Proteomes" id="UP000000925"/>
    </source>
</evidence>
<name>D5ENE9_CORAD</name>
<dbReference type="Gene3D" id="3.40.1210.10">
    <property type="entry name" value="Survival protein SurE-like phosphatase/nucleotidase"/>
    <property type="match status" value="1"/>
</dbReference>
<evidence type="ECO:0000259" key="6">
    <source>
        <dbReference type="Pfam" id="PF01975"/>
    </source>
</evidence>
<dbReference type="AlphaFoldDB" id="D5ENE9"/>
<reference evidence="7 8" key="1">
    <citation type="journal article" date="2010" name="Stand. Genomic Sci.">
        <title>Complete genome sequence of Coraliomargarita akajimensis type strain (04OKA010-24).</title>
        <authorList>
            <person name="Mavromatis K."/>
            <person name="Abt B."/>
            <person name="Brambilla E."/>
            <person name="Lapidus A."/>
            <person name="Copeland A."/>
            <person name="Deshpande S."/>
            <person name="Nolan M."/>
            <person name="Lucas S."/>
            <person name="Tice H."/>
            <person name="Cheng J.F."/>
            <person name="Han C."/>
            <person name="Detter J.C."/>
            <person name="Woyke T."/>
            <person name="Goodwin L."/>
            <person name="Pitluck S."/>
            <person name="Held B."/>
            <person name="Brettin T."/>
            <person name="Tapia R."/>
            <person name="Ivanova N."/>
            <person name="Mikhailova N."/>
            <person name="Pati A."/>
            <person name="Liolios K."/>
            <person name="Chen A."/>
            <person name="Palaniappan K."/>
            <person name="Land M."/>
            <person name="Hauser L."/>
            <person name="Chang Y.J."/>
            <person name="Jeffries C.D."/>
            <person name="Rohde M."/>
            <person name="Goker M."/>
            <person name="Bristow J."/>
            <person name="Eisen J.A."/>
            <person name="Markowitz V."/>
            <person name="Hugenholtz P."/>
            <person name="Klenk H.P."/>
            <person name="Kyrpides N.C."/>
        </authorList>
    </citation>
    <scope>NUCLEOTIDE SEQUENCE [LARGE SCALE GENOMIC DNA]</scope>
    <source>
        <strain evidence="8">DSM 45221 / IAM 15411 / JCM 23193 / KCTC 12865</strain>
    </source>
</reference>
<keyword evidence="8" id="KW-1185">Reference proteome</keyword>
<dbReference type="HOGENOM" id="CLU_045192_1_3_0"/>
<feature type="domain" description="Survival protein SurE-like phosphatase/nucleotidase" evidence="6">
    <location>
        <begin position="6"/>
        <end position="194"/>
    </location>
</feature>
<evidence type="ECO:0000256" key="5">
    <source>
        <dbReference type="ARBA" id="ARBA00022801"/>
    </source>
</evidence>